<dbReference type="EC" id="4.2.2.10" evidence="6"/>
<comment type="subcellular location">
    <subcellularLocation>
        <location evidence="7">Secreted</location>
    </subcellularLocation>
</comment>
<dbReference type="InterPro" id="IPR011050">
    <property type="entry name" value="Pectin_lyase_fold/virulence"/>
</dbReference>
<keyword evidence="1" id="KW-1015">Disulfide bond</keyword>
<dbReference type="Pfam" id="PF00544">
    <property type="entry name" value="Pectate_lyase_4"/>
    <property type="match status" value="1"/>
</dbReference>
<dbReference type="Gene3D" id="2.160.20.10">
    <property type="entry name" value="Single-stranded right-handed beta-helix, Pectin lyase-like"/>
    <property type="match status" value="1"/>
</dbReference>
<sequence length="430" mass="46019">MRIRTHMSLPVISAPRKKAKSMPSKYARFVRTLAGMGLMAFTCVAEVAIASSNVPEGFAHATTGGARGEVVTVSTTDQLKHELCHELNAAGLCGDNTPRTIVIDRTIDFRGEEGTASGLGCYPYPNKAEALVLLNSRDTHCNGHKESQIAYDKVGGKPLLVGSNKTVIGVGAAGVIEGRGLRLVNVNNVIIRNLTITEINPSVIFAGDAITLSGVDNVWIDHNRFYMIGRQMIAAGFDSVTHVTVSWNDFDGRSPYAAFGNSDHYWNMLFETGANSVQSVTIANNWVHNFAGRAPIITGNGVFQIVNNYFQNGCWHALNAFNGMNVLVEGNYYDQVSVPILKNSNLTQVGSVFGLLDGKSNASAQQLCAKELGRKCGTNIAVGASDLSGFDQNEQVLSAVKAMLPLKSVKSYEASNVPSVVQAQAGPGHL</sequence>
<dbReference type="SUPFAM" id="SSF51126">
    <property type="entry name" value="Pectin lyase-like"/>
    <property type="match status" value="1"/>
</dbReference>
<evidence type="ECO:0000256" key="4">
    <source>
        <dbReference type="ARBA" id="ARBA00036818"/>
    </source>
</evidence>
<keyword evidence="10" id="KW-1185">Reference proteome</keyword>
<gene>
    <name evidence="9" type="ORF">ISP18_02960</name>
</gene>
<dbReference type="EMBL" id="JADIKI010000021">
    <property type="protein sequence ID" value="MFK2853556.1"/>
    <property type="molecule type" value="Genomic_DNA"/>
</dbReference>
<comment type="similarity">
    <text evidence="7">Belongs to the polysaccharide lyase 1 family.</text>
</comment>
<comment type="caution">
    <text evidence="9">The sequence shown here is derived from an EMBL/GenBank/DDBJ whole genome shotgun (WGS) entry which is preliminary data.</text>
</comment>
<evidence type="ECO:0000313" key="9">
    <source>
        <dbReference type="EMBL" id="MFK2853556.1"/>
    </source>
</evidence>
<dbReference type="InterPro" id="IPR045032">
    <property type="entry name" value="PEL"/>
</dbReference>
<evidence type="ECO:0000256" key="5">
    <source>
        <dbReference type="ARBA" id="ARBA00037631"/>
    </source>
</evidence>
<keyword evidence="7" id="KW-0119">Carbohydrate metabolism</keyword>
<evidence type="ECO:0000256" key="7">
    <source>
        <dbReference type="RuleBase" id="RU361173"/>
    </source>
</evidence>
<comment type="function">
    <text evidence="5">Pectinolytic enzymes consist of four classes of enzymes: pectin lyase, polygalacturonase, pectin methylesterase and rhamnogalacturonase. Among pectinolytic enzymes, pectin lyase is the most important in depolymerization of pectin, since it cleaves internal glycosidic bonds of highly methylated pectins.</text>
</comment>
<dbReference type="Proteomes" id="UP001620409">
    <property type="component" value="Unassembled WGS sequence"/>
</dbReference>
<comment type="catalytic activity">
    <reaction evidence="4">
        <text>Eliminative cleavage of (1-&gt;4)-alpha-D-galacturonan methyl ester to give oligosaccharides with 4-deoxy-6-O-methyl-alpha-D-galact-4-enuronosyl groups at their non-reducing ends.</text>
        <dbReference type="EC" id="4.2.2.10"/>
    </reaction>
</comment>
<evidence type="ECO:0000313" key="10">
    <source>
        <dbReference type="Proteomes" id="UP001620409"/>
    </source>
</evidence>
<reference evidence="9 10" key="1">
    <citation type="submission" date="2020-10" db="EMBL/GenBank/DDBJ databases">
        <title>Phylogeny of dyella-like bacteria.</title>
        <authorList>
            <person name="Fu J."/>
        </authorList>
    </citation>
    <scope>NUCLEOTIDE SEQUENCE [LARGE SCALE GENOMIC DNA]</scope>
    <source>
        <strain evidence="9 10">DHG40</strain>
    </source>
</reference>
<keyword evidence="3 7" id="KW-0456">Lyase</keyword>
<evidence type="ECO:0000256" key="3">
    <source>
        <dbReference type="ARBA" id="ARBA00023239"/>
    </source>
</evidence>
<dbReference type="PANTHER" id="PTHR31683">
    <property type="entry name" value="PECTATE LYASE 18-RELATED"/>
    <property type="match status" value="1"/>
</dbReference>
<keyword evidence="7" id="KW-0964">Secreted</keyword>
<dbReference type="RefSeq" id="WP_380016884.1">
    <property type="nucleotide sequence ID" value="NZ_JADIKI010000021.1"/>
</dbReference>
<evidence type="ECO:0000259" key="8">
    <source>
        <dbReference type="SMART" id="SM00656"/>
    </source>
</evidence>
<proteinExistence type="inferred from homology"/>
<keyword evidence="2" id="KW-0325">Glycoprotein</keyword>
<dbReference type="PANTHER" id="PTHR31683:SF67">
    <property type="entry name" value="PECTIN LYASE F-RELATED"/>
    <property type="match status" value="1"/>
</dbReference>
<dbReference type="InterPro" id="IPR002022">
    <property type="entry name" value="Pec_lyase"/>
</dbReference>
<dbReference type="SMART" id="SM00656">
    <property type="entry name" value="Amb_all"/>
    <property type="match status" value="1"/>
</dbReference>
<dbReference type="GO" id="GO:0016829">
    <property type="term" value="F:lyase activity"/>
    <property type="evidence" value="ECO:0007669"/>
    <property type="project" value="UniProtKB-KW"/>
</dbReference>
<accession>A0ABW8IGZ1</accession>
<protein>
    <recommendedName>
        <fullName evidence="6">pectin lyase</fullName>
        <ecNumber evidence="6">4.2.2.10</ecNumber>
    </recommendedName>
</protein>
<organism evidence="9 10">
    <name type="scientific">Dyella humi</name>
    <dbReference type="NCBI Taxonomy" id="1770547"/>
    <lineage>
        <taxon>Bacteria</taxon>
        <taxon>Pseudomonadati</taxon>
        <taxon>Pseudomonadota</taxon>
        <taxon>Gammaproteobacteria</taxon>
        <taxon>Lysobacterales</taxon>
        <taxon>Rhodanobacteraceae</taxon>
        <taxon>Dyella</taxon>
    </lineage>
</organism>
<evidence type="ECO:0000256" key="1">
    <source>
        <dbReference type="ARBA" id="ARBA00023157"/>
    </source>
</evidence>
<keyword evidence="7" id="KW-0624">Polysaccharide degradation</keyword>
<name>A0ABW8IGZ1_9GAMM</name>
<evidence type="ECO:0000256" key="6">
    <source>
        <dbReference type="ARBA" id="ARBA00039082"/>
    </source>
</evidence>
<dbReference type="InterPro" id="IPR012334">
    <property type="entry name" value="Pectin_lyas_fold"/>
</dbReference>
<evidence type="ECO:0000256" key="2">
    <source>
        <dbReference type="ARBA" id="ARBA00023180"/>
    </source>
</evidence>
<feature type="domain" description="Pectate lyase" evidence="8">
    <location>
        <begin position="124"/>
        <end position="339"/>
    </location>
</feature>